<dbReference type="InterPro" id="IPR001626">
    <property type="entry name" value="ABC_TroCD"/>
</dbReference>
<evidence type="ECO:0000313" key="9">
    <source>
        <dbReference type="Proteomes" id="UP000565262"/>
    </source>
</evidence>
<evidence type="ECO:0000256" key="2">
    <source>
        <dbReference type="ARBA" id="ARBA00008034"/>
    </source>
</evidence>
<dbReference type="GO" id="GO:0043190">
    <property type="term" value="C:ATP-binding cassette (ABC) transporter complex"/>
    <property type="evidence" value="ECO:0007669"/>
    <property type="project" value="InterPro"/>
</dbReference>
<feature type="transmembrane region" description="Helical" evidence="7">
    <location>
        <begin position="231"/>
        <end position="253"/>
    </location>
</feature>
<protein>
    <submittedName>
        <fullName evidence="8">Metal ABC transporter permease</fullName>
    </submittedName>
</protein>
<sequence>MPEWVVLNLLTEPFAEFSFMRRALAGCLILSLSAAPVGVFLMLRRMSLIGDAMAHAILPGAAIGFMMAGLSVGAMTVGGLLAGCLVAVLSGLVARATVTGEDSSMAAFYLISLALGVLIISVNGSNVDLLHVLFGSTLALNDAALQLLAIIAACTVFVLLVLYRPLVMECVDPEFFRSVSGLSALAHFSFLGLVVLNLVAGFHALGTMMAVGLMILPGAAARFWGKRLESLLLLSVTLAALASLAGLLASYYVNWPTSPLIILSLGGFYLLSLLLGKEGGLIFRFISLKHLEN</sequence>
<feature type="transmembrane region" description="Helical" evidence="7">
    <location>
        <begin position="48"/>
        <end position="68"/>
    </location>
</feature>
<keyword evidence="5 7" id="KW-0472">Membrane</keyword>
<accession>A0A839ISP5</accession>
<dbReference type="GO" id="GO:0055085">
    <property type="term" value="P:transmembrane transport"/>
    <property type="evidence" value="ECO:0007669"/>
    <property type="project" value="InterPro"/>
</dbReference>
<keyword evidence="6" id="KW-0813">Transport</keyword>
<dbReference type="AlphaFoldDB" id="A0A839ISP5"/>
<dbReference type="RefSeq" id="WP_182808972.1">
    <property type="nucleotide sequence ID" value="NZ_JACJFM010000012.1"/>
</dbReference>
<evidence type="ECO:0000256" key="6">
    <source>
        <dbReference type="RuleBase" id="RU003943"/>
    </source>
</evidence>
<evidence type="ECO:0000256" key="5">
    <source>
        <dbReference type="ARBA" id="ARBA00023136"/>
    </source>
</evidence>
<dbReference type="InterPro" id="IPR037294">
    <property type="entry name" value="ABC_BtuC-like"/>
</dbReference>
<evidence type="ECO:0000256" key="1">
    <source>
        <dbReference type="ARBA" id="ARBA00004141"/>
    </source>
</evidence>
<dbReference type="EMBL" id="JACJFM010000012">
    <property type="protein sequence ID" value="MBB1487196.1"/>
    <property type="molecule type" value="Genomic_DNA"/>
</dbReference>
<proteinExistence type="inferred from homology"/>
<feature type="transmembrane region" description="Helical" evidence="7">
    <location>
        <begin position="74"/>
        <end position="94"/>
    </location>
</feature>
<feature type="transmembrane region" description="Helical" evidence="7">
    <location>
        <begin position="175"/>
        <end position="196"/>
    </location>
</feature>
<evidence type="ECO:0000256" key="7">
    <source>
        <dbReference type="SAM" id="Phobius"/>
    </source>
</evidence>
<dbReference type="Proteomes" id="UP000565262">
    <property type="component" value="Unassembled WGS sequence"/>
</dbReference>
<comment type="similarity">
    <text evidence="2 6">Belongs to the ABC-3 integral membrane protein family.</text>
</comment>
<dbReference type="PANTHER" id="PTHR30477:SF13">
    <property type="entry name" value="IRON TRANSPORT SYSTEM MEMBRANE PROTEIN HI_0360-RELATED"/>
    <property type="match status" value="1"/>
</dbReference>
<dbReference type="PANTHER" id="PTHR30477">
    <property type="entry name" value="ABC-TRANSPORTER METAL-BINDING PROTEIN"/>
    <property type="match status" value="1"/>
</dbReference>
<organism evidence="8 9">
    <name type="scientific">Oceanospirillum sediminis</name>
    <dbReference type="NCBI Taxonomy" id="2760088"/>
    <lineage>
        <taxon>Bacteria</taxon>
        <taxon>Pseudomonadati</taxon>
        <taxon>Pseudomonadota</taxon>
        <taxon>Gammaproteobacteria</taxon>
        <taxon>Oceanospirillales</taxon>
        <taxon>Oceanospirillaceae</taxon>
        <taxon>Oceanospirillum</taxon>
    </lineage>
</organism>
<keyword evidence="4 7" id="KW-1133">Transmembrane helix</keyword>
<evidence type="ECO:0000313" key="8">
    <source>
        <dbReference type="EMBL" id="MBB1487196.1"/>
    </source>
</evidence>
<feature type="transmembrane region" description="Helical" evidence="7">
    <location>
        <begin position="143"/>
        <end position="163"/>
    </location>
</feature>
<dbReference type="Pfam" id="PF00950">
    <property type="entry name" value="ABC-3"/>
    <property type="match status" value="1"/>
</dbReference>
<feature type="transmembrane region" description="Helical" evidence="7">
    <location>
        <begin position="20"/>
        <end position="41"/>
    </location>
</feature>
<feature type="transmembrane region" description="Helical" evidence="7">
    <location>
        <begin position="106"/>
        <end position="123"/>
    </location>
</feature>
<feature type="transmembrane region" description="Helical" evidence="7">
    <location>
        <begin position="259"/>
        <end position="276"/>
    </location>
</feature>
<evidence type="ECO:0000256" key="3">
    <source>
        <dbReference type="ARBA" id="ARBA00022692"/>
    </source>
</evidence>
<feature type="transmembrane region" description="Helical" evidence="7">
    <location>
        <begin position="202"/>
        <end position="224"/>
    </location>
</feature>
<comment type="subcellular location">
    <subcellularLocation>
        <location evidence="6">Cell membrane</location>
        <topology evidence="6">Multi-pass membrane protein</topology>
    </subcellularLocation>
    <subcellularLocation>
        <location evidence="1">Membrane</location>
        <topology evidence="1">Multi-pass membrane protein</topology>
    </subcellularLocation>
</comment>
<comment type="caution">
    <text evidence="8">The sequence shown here is derived from an EMBL/GenBank/DDBJ whole genome shotgun (WGS) entry which is preliminary data.</text>
</comment>
<dbReference type="SUPFAM" id="SSF81345">
    <property type="entry name" value="ABC transporter involved in vitamin B12 uptake, BtuC"/>
    <property type="match status" value="1"/>
</dbReference>
<name>A0A839ISP5_9GAMM</name>
<keyword evidence="3 6" id="KW-0812">Transmembrane</keyword>
<reference evidence="8 9" key="1">
    <citation type="submission" date="2020-08" db="EMBL/GenBank/DDBJ databases">
        <title>Oceanospirillum sp. nov. isolated from marine sediment.</title>
        <authorList>
            <person name="Ji X."/>
        </authorList>
    </citation>
    <scope>NUCLEOTIDE SEQUENCE [LARGE SCALE GENOMIC DNA]</scope>
    <source>
        <strain evidence="8 9">D5</strain>
    </source>
</reference>
<evidence type="ECO:0000256" key="4">
    <source>
        <dbReference type="ARBA" id="ARBA00022989"/>
    </source>
</evidence>
<gene>
    <name evidence="8" type="ORF">H4O21_11305</name>
</gene>
<keyword evidence="9" id="KW-1185">Reference proteome</keyword>
<dbReference type="Gene3D" id="1.10.3470.10">
    <property type="entry name" value="ABC transporter involved in vitamin B12 uptake, BtuC"/>
    <property type="match status" value="1"/>
</dbReference>
<dbReference type="GO" id="GO:0010043">
    <property type="term" value="P:response to zinc ion"/>
    <property type="evidence" value="ECO:0007669"/>
    <property type="project" value="TreeGrafter"/>
</dbReference>